<keyword evidence="4" id="KW-1185">Reference proteome</keyword>
<reference evidence="3 4" key="1">
    <citation type="submission" date="2013-06" db="EMBL/GenBank/DDBJ databases">
        <authorList>
            <person name="Weinstock G."/>
            <person name="Sodergren E."/>
            <person name="Clifton S."/>
            <person name="Fulton L."/>
            <person name="Fulton B."/>
            <person name="Courtney L."/>
            <person name="Fronick C."/>
            <person name="Harrison M."/>
            <person name="Strong C."/>
            <person name="Farmer C."/>
            <person name="Delahaunty K."/>
            <person name="Markovic C."/>
            <person name="Hall O."/>
            <person name="Minx P."/>
            <person name="Tomlinson C."/>
            <person name="Mitreva M."/>
            <person name="Nelson J."/>
            <person name="Hou S."/>
            <person name="Wollam A."/>
            <person name="Pepin K.H."/>
            <person name="Johnson M."/>
            <person name="Bhonagiri V."/>
            <person name="Nash W.E."/>
            <person name="Warren W."/>
            <person name="Chinwalla A."/>
            <person name="Mardis E.R."/>
            <person name="Wilson R.K."/>
        </authorList>
    </citation>
    <scope>NUCLEOTIDE SEQUENCE [LARGE SCALE GENOMIC DNA]</scope>
    <source>
        <strain evidence="3 4">ATCC 51271</strain>
    </source>
</reference>
<dbReference type="SUPFAM" id="SSF52540">
    <property type="entry name" value="P-loop containing nucleoside triphosphate hydrolases"/>
    <property type="match status" value="1"/>
</dbReference>
<dbReference type="eggNOG" id="COG3451">
    <property type="taxonomic scope" value="Bacteria"/>
</dbReference>
<evidence type="ECO:0000259" key="2">
    <source>
        <dbReference type="Pfam" id="PF19044"/>
    </source>
</evidence>
<comment type="caution">
    <text evidence="3">The sequence shown here is derived from an EMBL/GenBank/DDBJ whole genome shotgun (WGS) entry which is preliminary data.</text>
</comment>
<dbReference type="Gene3D" id="3.40.50.300">
    <property type="entry name" value="P-loop containing nucleotide triphosphate hydrolases"/>
    <property type="match status" value="1"/>
</dbReference>
<gene>
    <name evidence="3" type="ORF">GCWU0000282_002428</name>
</gene>
<dbReference type="CDD" id="cd01127">
    <property type="entry name" value="TrwB_TraG_TraD_VirD4"/>
    <property type="match status" value="1"/>
</dbReference>
<dbReference type="RefSeq" id="WP_023355288.1">
    <property type="nucleotide sequence ID" value="NZ_KI535369.1"/>
</dbReference>
<dbReference type="HOGENOM" id="CLU_009097_4_1_9"/>
<evidence type="ECO:0000313" key="3">
    <source>
        <dbReference type="EMBL" id="ESL02294.1"/>
    </source>
</evidence>
<dbReference type="STRING" id="592026.GCWU0000282_002428"/>
<evidence type="ECO:0000313" key="4">
    <source>
        <dbReference type="Proteomes" id="UP000018227"/>
    </source>
</evidence>
<dbReference type="EMBL" id="ACIL03000016">
    <property type="protein sequence ID" value="ESL02294.1"/>
    <property type="molecule type" value="Genomic_DNA"/>
</dbReference>
<dbReference type="InterPro" id="IPR027417">
    <property type="entry name" value="P-loop_NTPase"/>
</dbReference>
<dbReference type="Gene3D" id="1.10.8.730">
    <property type="match status" value="1"/>
</dbReference>
<dbReference type="InterPro" id="IPR043964">
    <property type="entry name" value="P-loop_TraG"/>
</dbReference>
<dbReference type="PANTHER" id="PTHR30121">
    <property type="entry name" value="UNCHARACTERIZED PROTEIN YJGR-RELATED"/>
    <property type="match status" value="1"/>
</dbReference>
<sequence>MEKNRALLDVIAPMNVKIKKDSLILGENNAQCFGVISYPQSAKYGWLSEITNIPGTVASISFETVNSGEFLEHLNKNISVYASEARDAKNELERLRAEQAEKSGKQLLKRIDIGGEQVGLVSTAIMSVAGDNETIGKISRRQKSAASLIKCKERLLSFRQLDAFSQISPTSGKNKNISSMIDRVMPLSSVVYGFPHSHGGYTDDDGYYLGMDGAGGLVILDTWKRSGDRTNSNMVVLGINGTGKSTAVKHIILNEFMLGKRIIIIDPEREYKDMCKACGGDWINAAGGKGKINPLQIKVSSKDTQDDDSYEDNEEDTEEEKLSELAIHLKNLEVFFSLYINSLTDTKLAIIKRSLIELYKIFNIDWDTDNSKLKAEDYPIMEDLYNYILSEAERMKDEGDDQFKEYEDIARLFEDVAKGGDSFLWNGHTTLNSDAQFVVLDTKDLQDSSERIKGTEYYLLSTWMWAEMSRDRTEKVVGVFDEAYLLIDKRVPQTLAFLRNASKRCRKYEGSMIIISHSVVDFLDESVKMYGQALLDLPTYKFIFGCDGENLKQTKQLYNLNDSEEELLLSKNRGHALFFAGSKRMHLNFKIPEYEKEYMGNAGGR</sequence>
<evidence type="ECO:0000256" key="1">
    <source>
        <dbReference type="SAM" id="Coils"/>
    </source>
</evidence>
<feature type="coiled-coil region" evidence="1">
    <location>
        <begin position="71"/>
        <end position="105"/>
    </location>
</feature>
<keyword evidence="1" id="KW-0175">Coiled coil</keyword>
<dbReference type="AlphaFoldDB" id="V2XJF1"/>
<dbReference type="InterPro" id="IPR051162">
    <property type="entry name" value="T4SS_component"/>
</dbReference>
<name>V2XJF1_9FIRM</name>
<dbReference type="Pfam" id="PF19044">
    <property type="entry name" value="P-loop_TraG"/>
    <property type="match status" value="1"/>
</dbReference>
<feature type="domain" description="TraG P-loop" evidence="2">
    <location>
        <begin position="221"/>
        <end position="574"/>
    </location>
</feature>
<dbReference type="PANTHER" id="PTHR30121:SF6">
    <property type="entry name" value="SLR6007 PROTEIN"/>
    <property type="match status" value="1"/>
</dbReference>
<protein>
    <recommendedName>
        <fullName evidence="2">TraG P-loop domain-containing protein</fullName>
    </recommendedName>
</protein>
<dbReference type="OrthoDB" id="9804380at2"/>
<accession>V2XJF1</accession>
<dbReference type="Proteomes" id="UP000018227">
    <property type="component" value="Unassembled WGS sequence"/>
</dbReference>
<organism evidence="3 4">
    <name type="scientific">Catonella morbi ATCC 51271</name>
    <dbReference type="NCBI Taxonomy" id="592026"/>
    <lineage>
        <taxon>Bacteria</taxon>
        <taxon>Bacillati</taxon>
        <taxon>Bacillota</taxon>
        <taxon>Clostridia</taxon>
        <taxon>Lachnospirales</taxon>
        <taxon>Lachnospiraceae</taxon>
        <taxon>Catonella</taxon>
    </lineage>
</organism>
<proteinExistence type="predicted"/>